<name>A0ABQ5H2J6_9ASTR</name>
<evidence type="ECO:0000256" key="1">
    <source>
        <dbReference type="SAM" id="MobiDB-lite"/>
    </source>
</evidence>
<dbReference type="Pfam" id="PF13976">
    <property type="entry name" value="gag_pre-integrs"/>
    <property type="match status" value="1"/>
</dbReference>
<evidence type="ECO:0000259" key="2">
    <source>
        <dbReference type="PROSITE" id="PS50994"/>
    </source>
</evidence>
<protein>
    <submittedName>
        <fullName evidence="3">Retrovirus-related pol polyprotein from transposon TNT 1-94</fullName>
    </submittedName>
</protein>
<gene>
    <name evidence="3" type="ORF">Tco_1056058</name>
</gene>
<dbReference type="PANTHER" id="PTHR42648">
    <property type="entry name" value="TRANSPOSASE, PUTATIVE-RELATED"/>
    <property type="match status" value="1"/>
</dbReference>
<reference evidence="3" key="1">
    <citation type="journal article" date="2022" name="Int. J. Mol. Sci.">
        <title>Draft Genome of Tanacetum Coccineum: Genomic Comparison of Closely Related Tanacetum-Family Plants.</title>
        <authorList>
            <person name="Yamashiro T."/>
            <person name="Shiraishi A."/>
            <person name="Nakayama K."/>
            <person name="Satake H."/>
        </authorList>
    </citation>
    <scope>NUCLEOTIDE SEQUENCE</scope>
</reference>
<dbReference type="EMBL" id="BQNB010019105">
    <property type="protein sequence ID" value="GJT81716.1"/>
    <property type="molecule type" value="Genomic_DNA"/>
</dbReference>
<dbReference type="InterPro" id="IPR001584">
    <property type="entry name" value="Integrase_cat-core"/>
</dbReference>
<accession>A0ABQ5H2J6</accession>
<keyword evidence="4" id="KW-1185">Reference proteome</keyword>
<dbReference type="Pfam" id="PF00665">
    <property type="entry name" value="rve"/>
    <property type="match status" value="1"/>
</dbReference>
<comment type="caution">
    <text evidence="3">The sequence shown here is derived from an EMBL/GenBank/DDBJ whole genome shotgun (WGS) entry which is preliminary data.</text>
</comment>
<dbReference type="PROSITE" id="PS50994">
    <property type="entry name" value="INTEGRASE"/>
    <property type="match status" value="1"/>
</dbReference>
<reference evidence="3" key="2">
    <citation type="submission" date="2022-01" db="EMBL/GenBank/DDBJ databases">
        <authorList>
            <person name="Yamashiro T."/>
            <person name="Shiraishi A."/>
            <person name="Satake H."/>
            <person name="Nakayama K."/>
        </authorList>
    </citation>
    <scope>NUCLEOTIDE SEQUENCE</scope>
</reference>
<dbReference type="InterPro" id="IPR025724">
    <property type="entry name" value="GAG-pre-integrase_dom"/>
</dbReference>
<organism evidence="3 4">
    <name type="scientific">Tanacetum coccineum</name>
    <dbReference type="NCBI Taxonomy" id="301880"/>
    <lineage>
        <taxon>Eukaryota</taxon>
        <taxon>Viridiplantae</taxon>
        <taxon>Streptophyta</taxon>
        <taxon>Embryophyta</taxon>
        <taxon>Tracheophyta</taxon>
        <taxon>Spermatophyta</taxon>
        <taxon>Magnoliopsida</taxon>
        <taxon>eudicotyledons</taxon>
        <taxon>Gunneridae</taxon>
        <taxon>Pentapetalae</taxon>
        <taxon>asterids</taxon>
        <taxon>campanulids</taxon>
        <taxon>Asterales</taxon>
        <taxon>Asteraceae</taxon>
        <taxon>Asteroideae</taxon>
        <taxon>Anthemideae</taxon>
        <taxon>Anthemidinae</taxon>
        <taxon>Tanacetum</taxon>
    </lineage>
</organism>
<dbReference type="InterPro" id="IPR036397">
    <property type="entry name" value="RNaseH_sf"/>
</dbReference>
<sequence>MTTLAEFMILSSGDNRLPMLDKDLYDSWQSRMELYMENREHGRMILESVKHGPLIWPTIKENGVTRTNKYVELSVTEKIQADYDVKATNIILQGLTSDVYALVNHHKIAKDLWERIQLLMQGTSLTKQEREFNQQTHLAEFPQIDSGLAVPVFNSFAAGTSRTRANISGIGGNNLGKVLNEEELAFLADPGVAEGLVTQTVITHNATYQANDLDAYDSECDEISTAKAVLKANLSSYGSDVLSEYLLETQNAAVQDTISSTQQDAMILSVFEQLSNQVTNCNKVNKENLMANESLSTELERYKERVKLLEERQNSSSSSEEPSTSSIPVKTSVPKELPKERTTPTTITEVQTVFNHMEQAVEQCRLETKSSEIQMREDLNENDRLLDQIISQDIVNIVVNSSVDINDSVNVNVNSMITATNEVPFMEPVPLEVVTQEPVVTKVYTMRPKVPKTIGSNRKLKIAKSMISNKTEPDEKILKKTGDRSQLTNFVHKFLGTVKFGNNQVAKTMGYGDYKIGNVTILRVYYLEGLGHNLFSVGQFWDSDLEVAFRKHSCFVRNLEGVDLLLRSRETNLYTLSIGDMMASSLICLLSKASKTKSWFWHRRLSHLNFGAINHLAKNGLVRGLPKLKFEKDHLCAASAMGKSKKQSHKPKSEDINQEKLYLLHMDLCGPMRVASVNGKKYILIVGDDYSRFTWVKFLASKDEAPDFIIKFLKMIQVRLNTTVRNIRTDNGTEFINQTLSSYYESVSIYHQISIARTP</sequence>
<feature type="compositionally biased region" description="Low complexity" evidence="1">
    <location>
        <begin position="315"/>
        <end position="326"/>
    </location>
</feature>
<dbReference type="Gene3D" id="3.30.420.10">
    <property type="entry name" value="Ribonuclease H-like superfamily/Ribonuclease H"/>
    <property type="match status" value="1"/>
</dbReference>
<evidence type="ECO:0000313" key="3">
    <source>
        <dbReference type="EMBL" id="GJT81716.1"/>
    </source>
</evidence>
<feature type="region of interest" description="Disordered" evidence="1">
    <location>
        <begin position="309"/>
        <end position="344"/>
    </location>
</feature>
<dbReference type="InterPro" id="IPR039537">
    <property type="entry name" value="Retrotran_Ty1/copia-like"/>
</dbReference>
<dbReference type="Proteomes" id="UP001151760">
    <property type="component" value="Unassembled WGS sequence"/>
</dbReference>
<dbReference type="PANTHER" id="PTHR42648:SF18">
    <property type="entry name" value="RETROTRANSPOSON, UNCLASSIFIED-LIKE PROTEIN"/>
    <property type="match status" value="1"/>
</dbReference>
<dbReference type="InterPro" id="IPR012337">
    <property type="entry name" value="RNaseH-like_sf"/>
</dbReference>
<feature type="domain" description="Integrase catalytic" evidence="2">
    <location>
        <begin position="647"/>
        <end position="759"/>
    </location>
</feature>
<dbReference type="SUPFAM" id="SSF53098">
    <property type="entry name" value="Ribonuclease H-like"/>
    <property type="match status" value="1"/>
</dbReference>
<proteinExistence type="predicted"/>
<evidence type="ECO:0000313" key="4">
    <source>
        <dbReference type="Proteomes" id="UP001151760"/>
    </source>
</evidence>